<dbReference type="Proteomes" id="UP001242995">
    <property type="component" value="Unassembled WGS sequence"/>
</dbReference>
<dbReference type="PROSITE" id="PS00065">
    <property type="entry name" value="D_2_HYDROXYACID_DH_1"/>
    <property type="match status" value="1"/>
</dbReference>
<dbReference type="Pfam" id="PF00389">
    <property type="entry name" value="2-Hacid_dh"/>
    <property type="match status" value="1"/>
</dbReference>
<dbReference type="PANTHER" id="PTHR42789:SF1">
    <property type="entry name" value="D-ISOMER SPECIFIC 2-HYDROXYACID DEHYDROGENASE FAMILY PROTEIN (AFU_ORTHOLOGUE AFUA_6G10090)"/>
    <property type="match status" value="1"/>
</dbReference>
<comment type="similarity">
    <text evidence="1 5">Belongs to the D-isomer specific 2-hydroxyacid dehydrogenase family.</text>
</comment>
<evidence type="ECO:0000256" key="4">
    <source>
        <dbReference type="ARBA" id="ARBA00023027"/>
    </source>
</evidence>
<name>A0AAW8DG60_9MICC</name>
<evidence type="ECO:0000313" key="9">
    <source>
        <dbReference type="EMBL" id="MDQ0182358.1"/>
    </source>
</evidence>
<dbReference type="EMBL" id="JAUSRG010000013">
    <property type="protein sequence ID" value="MDP9906680.1"/>
    <property type="molecule type" value="Genomic_DNA"/>
</dbReference>
<comment type="caution">
    <text evidence="8">The sequence shown here is derived from an EMBL/GenBank/DDBJ whole genome shotgun (WGS) entry which is preliminary data.</text>
</comment>
<dbReference type="Pfam" id="PF02826">
    <property type="entry name" value="2-Hacid_dh_C"/>
    <property type="match status" value="1"/>
</dbReference>
<dbReference type="PANTHER" id="PTHR42789">
    <property type="entry name" value="D-ISOMER SPECIFIC 2-HYDROXYACID DEHYDROGENASE FAMILY PROTEIN (AFU_ORTHOLOGUE AFUA_6G10090)"/>
    <property type="match status" value="1"/>
</dbReference>
<dbReference type="SUPFAM" id="SSF51735">
    <property type="entry name" value="NAD(P)-binding Rossmann-fold domains"/>
    <property type="match status" value="1"/>
</dbReference>
<feature type="domain" description="D-isomer specific 2-hydroxyacid dehydrogenase NAD-binding" evidence="7">
    <location>
        <begin position="112"/>
        <end position="284"/>
    </location>
</feature>
<dbReference type="Gene3D" id="3.40.50.720">
    <property type="entry name" value="NAD(P)-binding Rossmann-like Domain"/>
    <property type="match status" value="2"/>
</dbReference>
<dbReference type="InterPro" id="IPR036291">
    <property type="entry name" value="NAD(P)-bd_dom_sf"/>
</dbReference>
<dbReference type="InterPro" id="IPR006139">
    <property type="entry name" value="D-isomer_2_OHA_DH_cat_dom"/>
</dbReference>
<keyword evidence="10" id="KW-1185">Reference proteome</keyword>
<accession>A0AAW8DG60</accession>
<dbReference type="Proteomes" id="UP001230951">
    <property type="component" value="Unassembled WGS sequence"/>
</dbReference>
<dbReference type="GO" id="GO:0008652">
    <property type="term" value="P:amino acid biosynthetic process"/>
    <property type="evidence" value="ECO:0007669"/>
    <property type="project" value="UniProtKB-KW"/>
</dbReference>
<evidence type="ECO:0000259" key="7">
    <source>
        <dbReference type="Pfam" id="PF02826"/>
    </source>
</evidence>
<dbReference type="InterPro" id="IPR050857">
    <property type="entry name" value="D-2-hydroxyacid_DH"/>
</dbReference>
<keyword evidence="4" id="KW-0520">NAD</keyword>
<evidence type="ECO:0000259" key="6">
    <source>
        <dbReference type="Pfam" id="PF00389"/>
    </source>
</evidence>
<feature type="domain" description="D-isomer specific 2-hydroxyacid dehydrogenase catalytic" evidence="6">
    <location>
        <begin position="23"/>
        <end position="311"/>
    </location>
</feature>
<dbReference type="GO" id="GO:0016616">
    <property type="term" value="F:oxidoreductase activity, acting on the CH-OH group of donors, NAD or NADP as acceptor"/>
    <property type="evidence" value="ECO:0007669"/>
    <property type="project" value="InterPro"/>
</dbReference>
<dbReference type="InterPro" id="IPR006140">
    <property type="entry name" value="D-isomer_DH_NAD-bd"/>
</dbReference>
<dbReference type="EMBL" id="JAUSTF010000011">
    <property type="protein sequence ID" value="MDQ0182358.1"/>
    <property type="molecule type" value="Genomic_DNA"/>
</dbReference>
<dbReference type="CDD" id="cd12169">
    <property type="entry name" value="PGDH_like_1"/>
    <property type="match status" value="1"/>
</dbReference>
<organism evidence="8 11">
    <name type="scientific">Arthrobacter bambusae</name>
    <dbReference type="NCBI Taxonomy" id="1338426"/>
    <lineage>
        <taxon>Bacteria</taxon>
        <taxon>Bacillati</taxon>
        <taxon>Actinomycetota</taxon>
        <taxon>Actinomycetes</taxon>
        <taxon>Micrococcales</taxon>
        <taxon>Micrococcaceae</taxon>
        <taxon>Arthrobacter</taxon>
    </lineage>
</organism>
<dbReference type="InterPro" id="IPR029752">
    <property type="entry name" value="D-isomer_DH_CS1"/>
</dbReference>
<evidence type="ECO:0000313" key="11">
    <source>
        <dbReference type="Proteomes" id="UP001242995"/>
    </source>
</evidence>
<proteinExistence type="inferred from homology"/>
<dbReference type="AlphaFoldDB" id="A0AAW8DG60"/>
<evidence type="ECO:0000256" key="1">
    <source>
        <dbReference type="ARBA" id="ARBA00005854"/>
    </source>
</evidence>
<protein>
    <submittedName>
        <fullName evidence="8">Phosphoglycerate dehydrogenase-like enzyme</fullName>
    </submittedName>
</protein>
<evidence type="ECO:0000256" key="3">
    <source>
        <dbReference type="ARBA" id="ARBA00023002"/>
    </source>
</evidence>
<dbReference type="RefSeq" id="WP_306963184.1">
    <property type="nucleotide sequence ID" value="NZ_JAUSRG010000013.1"/>
</dbReference>
<dbReference type="GO" id="GO:0051287">
    <property type="term" value="F:NAD binding"/>
    <property type="evidence" value="ECO:0007669"/>
    <property type="project" value="InterPro"/>
</dbReference>
<evidence type="ECO:0000313" key="10">
    <source>
        <dbReference type="Proteomes" id="UP001230951"/>
    </source>
</evidence>
<evidence type="ECO:0000313" key="8">
    <source>
        <dbReference type="EMBL" id="MDP9906680.1"/>
    </source>
</evidence>
<evidence type="ECO:0000256" key="5">
    <source>
        <dbReference type="RuleBase" id="RU003719"/>
    </source>
</evidence>
<sequence>MGQRLAILDDYQAVAFDYAPWAELADDGVDVTVFTEPLADVADSLRDFDIIMAMRERTTFDAGLFRQLPKLKLLVTTGMANAAIDLLAAEEQGVTVCGTGGSPAAAPELTWALLLAFARKVPFEDRRLRAGNWQSTVGFELSRKTLGVLGLGKIGSKIAGYGKAFGMEVIAWSPNLTEETAAAAGARKVGKEALFRESDVVSVHVRLSERSRGLVGEDELRLLGPNGVLVNTSRGPIVDESALLRGLNEGWLGGAALDVYDVEPLPADHPLLTAPRTVLTPHLGYVTSQSYARFYGEAFEDVRAWLRGDPLRVLTG</sequence>
<keyword evidence="2" id="KW-0028">Amino-acid biosynthesis</keyword>
<keyword evidence="3 5" id="KW-0560">Oxidoreductase</keyword>
<evidence type="ECO:0000256" key="2">
    <source>
        <dbReference type="ARBA" id="ARBA00022605"/>
    </source>
</evidence>
<dbReference type="SUPFAM" id="SSF52283">
    <property type="entry name" value="Formate/glycerate dehydrogenase catalytic domain-like"/>
    <property type="match status" value="1"/>
</dbReference>
<reference evidence="8 10" key="1">
    <citation type="submission" date="2023-07" db="EMBL/GenBank/DDBJ databases">
        <title>Sorghum-associated microbial communities from plants grown in Nebraska, USA.</title>
        <authorList>
            <person name="Schachtman D."/>
        </authorList>
    </citation>
    <scope>NUCLEOTIDE SEQUENCE</scope>
    <source>
        <strain evidence="8">DS1006</strain>
        <strain evidence="9 10">DS1016</strain>
    </source>
</reference>
<gene>
    <name evidence="8" type="ORF">J2S90_003665</name>
    <name evidence="9" type="ORF">J2S93_003810</name>
</gene>